<accession>Q823X1</accession>
<gene>
    <name evidence="13" type="ordered locus">CCA_00282</name>
</gene>
<dbReference type="EMBL" id="AE015925">
    <property type="protein sequence ID" value="AAP05033.1"/>
    <property type="molecule type" value="Genomic_DNA"/>
</dbReference>
<dbReference type="PROSITE" id="PS51208">
    <property type="entry name" value="AUTOTRANSPORTER"/>
    <property type="match status" value="1"/>
</dbReference>
<dbReference type="InterPro" id="IPR005546">
    <property type="entry name" value="Autotransporte_beta"/>
</dbReference>
<evidence type="ECO:0000256" key="6">
    <source>
        <dbReference type="ARBA" id="ARBA00022525"/>
    </source>
</evidence>
<dbReference type="NCBIfam" id="TIGR01376">
    <property type="entry name" value="POMP_repeat"/>
    <property type="match status" value="4"/>
</dbReference>
<evidence type="ECO:0000256" key="10">
    <source>
        <dbReference type="ARBA" id="ARBA00023237"/>
    </source>
</evidence>
<dbReference type="OrthoDB" id="16646at2"/>
<dbReference type="eggNOG" id="COG3210">
    <property type="taxonomic scope" value="Bacteria"/>
</dbReference>
<dbReference type="InterPro" id="IPR011427">
    <property type="entry name" value="Polymorphic_membr_middle"/>
</dbReference>
<evidence type="ECO:0000256" key="1">
    <source>
        <dbReference type="ARBA" id="ARBA00004191"/>
    </source>
</evidence>
<dbReference type="AlphaFoldDB" id="Q823X1"/>
<feature type="domain" description="Autotransporter" evidence="12">
    <location>
        <begin position="635"/>
        <end position="942"/>
    </location>
</feature>
<keyword evidence="7" id="KW-0812">Transmembrane</keyword>
<comment type="subcellular location">
    <subcellularLocation>
        <location evidence="2">Cell outer membrane</location>
        <topology evidence="2">Peripheral membrane protein</topology>
        <orientation evidence="2">Extracellular side</orientation>
    </subcellularLocation>
    <subcellularLocation>
        <location evidence="1">Secreted</location>
        <location evidence="1">Cell wall</location>
    </subcellularLocation>
</comment>
<keyword evidence="8 11" id="KW-0732">Signal</keyword>
<dbReference type="SMART" id="SM00869">
    <property type="entry name" value="Autotransporter"/>
    <property type="match status" value="1"/>
</dbReference>
<protein>
    <submittedName>
        <fullName evidence="13">Polymorphic outer membrane protein G family protein/autotransporter, putative</fullName>
    </submittedName>
</protein>
<evidence type="ECO:0000313" key="13">
    <source>
        <dbReference type="EMBL" id="AAP05033.1"/>
    </source>
</evidence>
<dbReference type="RefSeq" id="WP_011006251.1">
    <property type="nucleotide sequence ID" value="NC_003361.3"/>
</dbReference>
<evidence type="ECO:0000313" key="14">
    <source>
        <dbReference type="Proteomes" id="UP000002193"/>
    </source>
</evidence>
<dbReference type="HOGENOM" id="CLU_004549_1_1_0"/>
<keyword evidence="4" id="KW-1134">Transmembrane beta strand</keyword>
<dbReference type="Pfam" id="PF02415">
    <property type="entry name" value="Chlam_PMP"/>
    <property type="match status" value="3"/>
</dbReference>
<proteinExistence type="inferred from homology"/>
<evidence type="ECO:0000259" key="12">
    <source>
        <dbReference type="PROSITE" id="PS51208"/>
    </source>
</evidence>
<keyword evidence="14" id="KW-1185">Reference proteome</keyword>
<sequence>MKHPVYWFLVSSGLLASTSLSFAATVQETLNSSDSYNGNTATSAFQTKETQAGAEYTCEGNVCITYAGKGTALTKSCFTETTENLTFLGRGYSLCFDNINTTAKPAAIEVSAADKTLSISGFSLFSCSDCPPGTTGQGAIKSGGTATFENDFSVLFKKNCSTAAGGAINCKGLTLKGTSGIANFIENKSTDNGGAIEASGASSIENNSGVISFSGNTSAKHGGAIHSNSAVTIANNHRVEFSKNTTTGTADSSGGAICCKDNAAPELKFEGNAQLLFLENSSQVSGGALYSNKLTISSGGTTVFANNTVTNANPMGGAICLDTTSGECSLSADLGNIIFDGNKVITSGGNTTTKRNSIDLNTSGKFTQLRAKDGFGIYFYDPIADNGDANAALNINAPENATTYNGRVVFSGETLSATEKTEADNLKSIFKQPVTLSAGSLILKDGVTVEAKKITQTAGSAVVMDAGTTLQTPSTDGETITLPDLTINVASFGGEGGTSSPAKVHSQTANQALTVTAVSFIDDDGNGYEYPVFSKTRDFADSILLEAATGTTVTAPAIPTTPDTPSAHYGYQGNWTIAWAQGTAGTHEQKATLTWTGTGYIPNPERQAQLVPNTLWGAFTDMRALHQLMSVSATDLEQERGLWGAAITDFLQRKKTSTSKKYRHVGVGYAVGASVHMPTEDLFSLAFCQFFNNDKDFVVSKNRTHVYAGSLFFEHFHMLHPQNYLKVGSKFPPAFLANLPENVPMILNILFSYSHAENDMKTRYTKRYSPKPVTYPEVTGSWGTNCFGGEISTSFPIELSDSYMFERFVPFMKVQMIYGEQESFQEPTSEGRSFENSHLVNLALPIGVKFENISSNNKDTFDLTLVYSPDVYRSNPHCATSLVVTGAAWETKATNLARHAFVVRAANNFTYSEHIELFGHGGFELRGSAYSYNFDLGGKILF</sequence>
<feature type="chain" id="PRO_5004296599" evidence="11">
    <location>
        <begin position="24"/>
        <end position="942"/>
    </location>
</feature>
<evidence type="ECO:0000256" key="4">
    <source>
        <dbReference type="ARBA" id="ARBA00022452"/>
    </source>
</evidence>
<keyword evidence="9" id="KW-0472">Membrane</keyword>
<evidence type="ECO:0000256" key="5">
    <source>
        <dbReference type="ARBA" id="ARBA00022512"/>
    </source>
</evidence>
<keyword evidence="5" id="KW-0134">Cell wall</keyword>
<evidence type="ECO:0000256" key="9">
    <source>
        <dbReference type="ARBA" id="ARBA00023136"/>
    </source>
</evidence>
<keyword evidence="6" id="KW-0964">Secreted</keyword>
<dbReference type="SUPFAM" id="SSF103515">
    <property type="entry name" value="Autotransporter"/>
    <property type="match status" value="1"/>
</dbReference>
<evidence type="ECO:0000256" key="2">
    <source>
        <dbReference type="ARBA" id="ARBA00004416"/>
    </source>
</evidence>
<dbReference type="STRING" id="227941.CCA_00282"/>
<evidence type="ECO:0000256" key="11">
    <source>
        <dbReference type="SAM" id="SignalP"/>
    </source>
</evidence>
<evidence type="ECO:0000256" key="8">
    <source>
        <dbReference type="ARBA" id="ARBA00022729"/>
    </source>
</evidence>
<evidence type="ECO:0000256" key="3">
    <source>
        <dbReference type="ARBA" id="ARBA00007542"/>
    </source>
</evidence>
<dbReference type="GO" id="GO:0009279">
    <property type="term" value="C:cell outer membrane"/>
    <property type="evidence" value="ECO:0007669"/>
    <property type="project" value="UniProtKB-SubCell"/>
</dbReference>
<dbReference type="Pfam" id="PF07548">
    <property type="entry name" value="ChlamPMP_M"/>
    <property type="match status" value="1"/>
</dbReference>
<keyword evidence="10" id="KW-0998">Cell outer membrane</keyword>
<dbReference type="Proteomes" id="UP000002193">
    <property type="component" value="Chromosome"/>
</dbReference>
<reference evidence="13 14" key="1">
    <citation type="journal article" date="2003" name="Nucleic Acids Res.">
        <title>Genome sequence of Chlamydophila caviae (Chlamydia psittaci GPIC): examining the role of niche-specific genes in the evolution of the Chlamydiaceae.</title>
        <authorList>
            <person name="Read T.D."/>
            <person name="Myers G.S.A."/>
            <person name="Brunham R.C."/>
            <person name="Nelson W.C."/>
            <person name="Paulsen I.T."/>
            <person name="Heidelberg J.F."/>
            <person name="Holtzapple E.K."/>
            <person name="Khouri H.M."/>
            <person name="Federova N.B."/>
            <person name="Carty H.A."/>
            <person name="Umayam L.A."/>
            <person name="Haft D.H."/>
            <person name="Peterson J.D."/>
            <person name="Beanan M.J."/>
            <person name="White O."/>
            <person name="Salzberg S.L."/>
            <person name="Hsia R.-C."/>
            <person name="McClarty G."/>
            <person name="Rank R.G."/>
            <person name="Bavoil P.M."/>
            <person name="Fraser C.M."/>
        </authorList>
    </citation>
    <scope>NUCLEOTIDE SEQUENCE [LARGE SCALE GENOMIC DNA]</scope>
    <source>
        <strain evidence="14">ATCC VR-813 / DSM 19441 / 03DC25 / GPIC</strain>
    </source>
</reference>
<feature type="signal peptide" evidence="11">
    <location>
        <begin position="1"/>
        <end position="23"/>
    </location>
</feature>
<organism evidence="13 14">
    <name type="scientific">Chlamydia caviae (strain ATCC VR-813 / DSM 19441 / 03DC25 / GPIC)</name>
    <name type="common">Chlamydophila caviae</name>
    <dbReference type="NCBI Taxonomy" id="227941"/>
    <lineage>
        <taxon>Bacteria</taxon>
        <taxon>Pseudomonadati</taxon>
        <taxon>Chlamydiota</taxon>
        <taxon>Chlamydiia</taxon>
        <taxon>Chlamydiales</taxon>
        <taxon>Chlamydiaceae</taxon>
        <taxon>Chlamydia/Chlamydophila group</taxon>
        <taxon>Chlamydia</taxon>
    </lineage>
</organism>
<evidence type="ECO:0000256" key="7">
    <source>
        <dbReference type="ARBA" id="ARBA00022692"/>
    </source>
</evidence>
<dbReference type="InterPro" id="IPR003368">
    <property type="entry name" value="POMP_repeat"/>
</dbReference>
<dbReference type="KEGG" id="cca:CCA_00282"/>
<dbReference type="InterPro" id="IPR036709">
    <property type="entry name" value="Autotransporte_beta_dom_sf"/>
</dbReference>
<comment type="similarity">
    <text evidence="3">Belongs to the PMP outer membrane protein family.</text>
</comment>
<name>Q823X1_CHLCV</name>